<name>A0A6J5NVM6_9CAUD</name>
<organism evidence="1">
    <name type="scientific">uncultured Caudovirales phage</name>
    <dbReference type="NCBI Taxonomy" id="2100421"/>
    <lineage>
        <taxon>Viruses</taxon>
        <taxon>Duplodnaviria</taxon>
        <taxon>Heunggongvirae</taxon>
        <taxon>Uroviricota</taxon>
        <taxon>Caudoviricetes</taxon>
        <taxon>Peduoviridae</taxon>
        <taxon>Maltschvirus</taxon>
        <taxon>Maltschvirus maltsch</taxon>
    </lineage>
</organism>
<reference evidence="1" key="1">
    <citation type="submission" date="2020-04" db="EMBL/GenBank/DDBJ databases">
        <authorList>
            <person name="Chiriac C."/>
            <person name="Salcher M."/>
            <person name="Ghai R."/>
            <person name="Kavagutti S V."/>
        </authorList>
    </citation>
    <scope>NUCLEOTIDE SEQUENCE</scope>
</reference>
<dbReference type="EMBL" id="LR796702">
    <property type="protein sequence ID" value="CAB4161145.1"/>
    <property type="molecule type" value="Genomic_DNA"/>
</dbReference>
<proteinExistence type="predicted"/>
<evidence type="ECO:0000313" key="1">
    <source>
        <dbReference type="EMBL" id="CAB4161145.1"/>
    </source>
</evidence>
<accession>A0A6J5NVM6</accession>
<gene>
    <name evidence="1" type="ORF">UFOVP773_34</name>
</gene>
<protein>
    <submittedName>
        <fullName evidence="1">Uncharacterized protein</fullName>
    </submittedName>
</protein>
<sequence>MIVFEMTADSKDELIEKLADYQRTYPKYEEAYGTTIKVPLKEGEIWVAQIVKTTCV</sequence>